<evidence type="ECO:0000313" key="1">
    <source>
        <dbReference type="EMBL" id="GGM32481.1"/>
    </source>
</evidence>
<organism evidence="1 2">
    <name type="scientific">Micromonospora sonchi</name>
    <dbReference type="NCBI Taxonomy" id="1763543"/>
    <lineage>
        <taxon>Bacteria</taxon>
        <taxon>Bacillati</taxon>
        <taxon>Actinomycetota</taxon>
        <taxon>Actinomycetes</taxon>
        <taxon>Micromonosporales</taxon>
        <taxon>Micromonosporaceae</taxon>
        <taxon>Micromonospora</taxon>
    </lineage>
</organism>
<name>A0A917WU34_9ACTN</name>
<gene>
    <name evidence="1" type="ORF">GCM10011608_16240</name>
</gene>
<evidence type="ECO:0008006" key="3">
    <source>
        <dbReference type="Google" id="ProtNLM"/>
    </source>
</evidence>
<keyword evidence="2" id="KW-1185">Reference proteome</keyword>
<protein>
    <recommendedName>
        <fullName evidence="3">DNA helicase</fullName>
    </recommendedName>
</protein>
<dbReference type="Proteomes" id="UP000608890">
    <property type="component" value="Unassembled WGS sequence"/>
</dbReference>
<dbReference type="EMBL" id="BMNB01000006">
    <property type="protein sequence ID" value="GGM32481.1"/>
    <property type="molecule type" value="Genomic_DNA"/>
</dbReference>
<proteinExistence type="predicted"/>
<evidence type="ECO:0000313" key="2">
    <source>
        <dbReference type="Proteomes" id="UP000608890"/>
    </source>
</evidence>
<dbReference type="InterPro" id="IPR027417">
    <property type="entry name" value="P-loop_NTPase"/>
</dbReference>
<dbReference type="SUPFAM" id="SSF52540">
    <property type="entry name" value="P-loop containing nucleoside triphosphate hydrolases"/>
    <property type="match status" value="1"/>
</dbReference>
<sequence>MVDEAQDLSPMQCRVIARRSEHGSLTLLGDLAQATATADDLRPAARVTVMPATLVKGLEYDHVIVIEPAAIVGA</sequence>
<accession>A0A917WU34</accession>
<dbReference type="AlphaFoldDB" id="A0A917WU34"/>
<reference evidence="1" key="1">
    <citation type="journal article" date="2014" name="Int. J. Syst. Evol. Microbiol.">
        <title>Complete genome sequence of Corynebacterium casei LMG S-19264T (=DSM 44701T), isolated from a smear-ripened cheese.</title>
        <authorList>
            <consortium name="US DOE Joint Genome Institute (JGI-PGF)"/>
            <person name="Walter F."/>
            <person name="Albersmeier A."/>
            <person name="Kalinowski J."/>
            <person name="Ruckert C."/>
        </authorList>
    </citation>
    <scope>NUCLEOTIDE SEQUENCE</scope>
    <source>
        <strain evidence="1">CGMCC 4.7312</strain>
    </source>
</reference>
<dbReference type="Gene3D" id="3.40.50.300">
    <property type="entry name" value="P-loop containing nucleotide triphosphate hydrolases"/>
    <property type="match status" value="1"/>
</dbReference>
<reference evidence="1" key="2">
    <citation type="submission" date="2020-09" db="EMBL/GenBank/DDBJ databases">
        <authorList>
            <person name="Sun Q."/>
            <person name="Zhou Y."/>
        </authorList>
    </citation>
    <scope>NUCLEOTIDE SEQUENCE</scope>
    <source>
        <strain evidence="1">CGMCC 4.7312</strain>
    </source>
</reference>
<comment type="caution">
    <text evidence="1">The sequence shown here is derived from an EMBL/GenBank/DDBJ whole genome shotgun (WGS) entry which is preliminary data.</text>
</comment>